<gene>
    <name evidence="1" type="ORF">AVW11_20580</name>
</gene>
<evidence type="ECO:0000313" key="2">
    <source>
        <dbReference type="Proteomes" id="UP000187151"/>
    </source>
</evidence>
<evidence type="ECO:0000313" key="1">
    <source>
        <dbReference type="EMBL" id="OLZ63426.1"/>
    </source>
</evidence>
<sequence>MDDSGDPWVAADSGYTHDLDARSLAAHYWDTAGRDGWKAVGTRAQAPDRLRSGFGMCFQKEVAGRPALLRVGADGPKEYVVTVESALDGSTIAC</sequence>
<name>A0ABX3G3D0_9ACTN</name>
<accession>A0ABX3G3D0</accession>
<organism evidence="1 2">
    <name type="scientific">Streptomyces amritsarensis</name>
    <dbReference type="NCBI Taxonomy" id="681158"/>
    <lineage>
        <taxon>Bacteria</taxon>
        <taxon>Bacillati</taxon>
        <taxon>Actinomycetota</taxon>
        <taxon>Actinomycetes</taxon>
        <taxon>Kitasatosporales</taxon>
        <taxon>Streptomycetaceae</taxon>
        <taxon>Streptomyces</taxon>
    </lineage>
</organism>
<reference evidence="1 2" key="1">
    <citation type="submission" date="2016-01" db="EMBL/GenBank/DDBJ databases">
        <title>Streptomyces amritsarensis strain MTCC 11845 genome sequencing and assembly.</title>
        <authorList>
            <person name="Sharma D."/>
            <person name="Nair G.R."/>
            <person name="Kaur G."/>
            <person name="Manhas R.K."/>
            <person name="Mayilraj S."/>
        </authorList>
    </citation>
    <scope>NUCLEOTIDE SEQUENCE [LARGE SCALE GENOMIC DNA]</scope>
    <source>
        <strain evidence="1 2">MTCC 11845</strain>
    </source>
</reference>
<dbReference type="EMBL" id="MQUR01000049">
    <property type="protein sequence ID" value="OLZ63426.1"/>
    <property type="molecule type" value="Genomic_DNA"/>
</dbReference>
<proteinExistence type="predicted"/>
<keyword evidence="2" id="KW-1185">Reference proteome</keyword>
<dbReference type="RefSeq" id="WP_076045201.1">
    <property type="nucleotide sequence ID" value="NZ_JBHYUY010000003.1"/>
</dbReference>
<comment type="caution">
    <text evidence="1">The sequence shown here is derived from an EMBL/GenBank/DDBJ whole genome shotgun (WGS) entry which is preliminary data.</text>
</comment>
<dbReference type="Proteomes" id="UP000187151">
    <property type="component" value="Unassembled WGS sequence"/>
</dbReference>
<protein>
    <submittedName>
        <fullName evidence="1">Uncharacterized protein</fullName>
    </submittedName>
</protein>